<dbReference type="InterPro" id="IPR000175">
    <property type="entry name" value="Na/ntran_symport"/>
</dbReference>
<evidence type="ECO:0000256" key="12">
    <source>
        <dbReference type="SAM" id="Phobius"/>
    </source>
</evidence>
<feature type="transmembrane region" description="Helical" evidence="12">
    <location>
        <begin position="38"/>
        <end position="55"/>
    </location>
</feature>
<dbReference type="GO" id="GO:0015179">
    <property type="term" value="F:L-amino acid transmembrane transporter activity"/>
    <property type="evidence" value="ECO:0007669"/>
    <property type="project" value="TreeGrafter"/>
</dbReference>
<dbReference type="InterPro" id="IPR037272">
    <property type="entry name" value="SNS_sf"/>
</dbReference>
<reference evidence="13" key="1">
    <citation type="submission" date="2020-11" db="EMBL/GenBank/DDBJ databases">
        <authorList>
            <person name="Whiteford S."/>
        </authorList>
    </citation>
    <scope>NUCLEOTIDE SEQUENCE</scope>
</reference>
<accession>A0A8S4G1F5</accession>
<evidence type="ECO:0000313" key="14">
    <source>
        <dbReference type="Proteomes" id="UP000653454"/>
    </source>
</evidence>
<comment type="subcellular location">
    <subcellularLocation>
        <location evidence="1">Membrane</location>
        <topology evidence="1">Multi-pass membrane protein</topology>
    </subcellularLocation>
</comment>
<keyword evidence="9" id="KW-1015">Disulfide bond</keyword>
<feature type="compositionally biased region" description="Polar residues" evidence="11">
    <location>
        <begin position="12"/>
        <end position="22"/>
    </location>
</feature>
<evidence type="ECO:0000256" key="6">
    <source>
        <dbReference type="ARBA" id="ARBA00022989"/>
    </source>
</evidence>
<feature type="binding site" evidence="8">
    <location>
        <position position="47"/>
    </location>
    <ligand>
        <name>Na(+)</name>
        <dbReference type="ChEBI" id="CHEBI:29101"/>
        <label>1</label>
    </ligand>
</feature>
<dbReference type="PRINTS" id="PR00176">
    <property type="entry name" value="NANEUSMPORT"/>
</dbReference>
<evidence type="ECO:0000256" key="8">
    <source>
        <dbReference type="PIRSR" id="PIRSR600175-1"/>
    </source>
</evidence>
<dbReference type="PROSITE" id="PS00610">
    <property type="entry name" value="NA_NEUROTRAN_SYMP_1"/>
    <property type="match status" value="1"/>
</dbReference>
<dbReference type="GO" id="GO:0005283">
    <property type="term" value="F:amino acid:sodium symporter activity"/>
    <property type="evidence" value="ECO:0007669"/>
    <property type="project" value="TreeGrafter"/>
</dbReference>
<feature type="transmembrane region" description="Helical" evidence="12">
    <location>
        <begin position="110"/>
        <end position="135"/>
    </location>
</feature>
<evidence type="ECO:0000256" key="3">
    <source>
        <dbReference type="ARBA" id="ARBA00022448"/>
    </source>
</evidence>
<dbReference type="PANTHER" id="PTHR11616">
    <property type="entry name" value="SODIUM/CHLORIDE DEPENDENT TRANSPORTER"/>
    <property type="match status" value="1"/>
</dbReference>
<evidence type="ECO:0000256" key="1">
    <source>
        <dbReference type="ARBA" id="ARBA00004141"/>
    </source>
</evidence>
<keyword evidence="4 10" id="KW-0812">Transmembrane</keyword>
<dbReference type="PANTHER" id="PTHR11616:SF236">
    <property type="entry name" value="TRANSPORTER"/>
    <property type="match status" value="1"/>
</dbReference>
<gene>
    <name evidence="13" type="ORF">PLXY2_LOCUS12399</name>
</gene>
<keyword evidence="8" id="KW-0915">Sodium</keyword>
<keyword evidence="3 10" id="KW-0813">Transport</keyword>
<feature type="region of interest" description="Disordered" evidence="11">
    <location>
        <begin position="1"/>
        <end position="29"/>
    </location>
</feature>
<comment type="similarity">
    <text evidence="2 10">Belongs to the sodium:neurotransmitter symporter (SNF) (TC 2.A.22) family.</text>
</comment>
<dbReference type="PROSITE" id="PS50267">
    <property type="entry name" value="NA_NEUROTRAN_SYMP_3"/>
    <property type="match status" value="1"/>
</dbReference>
<feature type="transmembrane region" description="Helical" evidence="12">
    <location>
        <begin position="67"/>
        <end position="89"/>
    </location>
</feature>
<evidence type="ECO:0000256" key="10">
    <source>
        <dbReference type="RuleBase" id="RU003732"/>
    </source>
</evidence>
<evidence type="ECO:0000313" key="13">
    <source>
        <dbReference type="EMBL" id="CAG9134119.1"/>
    </source>
</evidence>
<dbReference type="GO" id="GO:0046872">
    <property type="term" value="F:metal ion binding"/>
    <property type="evidence" value="ECO:0007669"/>
    <property type="project" value="UniProtKB-KW"/>
</dbReference>
<evidence type="ECO:0000256" key="5">
    <source>
        <dbReference type="ARBA" id="ARBA00022847"/>
    </source>
</evidence>
<evidence type="ECO:0000256" key="7">
    <source>
        <dbReference type="ARBA" id="ARBA00023136"/>
    </source>
</evidence>
<evidence type="ECO:0000256" key="4">
    <source>
        <dbReference type="ARBA" id="ARBA00022692"/>
    </source>
</evidence>
<evidence type="ECO:0000256" key="11">
    <source>
        <dbReference type="SAM" id="MobiDB-lite"/>
    </source>
</evidence>
<keyword evidence="14" id="KW-1185">Reference proteome</keyword>
<feature type="transmembrane region" description="Helical" evidence="12">
    <location>
        <begin position="282"/>
        <end position="309"/>
    </location>
</feature>
<feature type="binding site" evidence="8">
    <location>
        <position position="46"/>
    </location>
    <ligand>
        <name>Na(+)</name>
        <dbReference type="ChEBI" id="CHEBI:29101"/>
        <label>1</label>
    </ligand>
</feature>
<dbReference type="EMBL" id="CAJHNJ030000073">
    <property type="protein sequence ID" value="CAG9134119.1"/>
    <property type="molecule type" value="Genomic_DNA"/>
</dbReference>
<feature type="binding site" evidence="8">
    <location>
        <position position="51"/>
    </location>
    <ligand>
        <name>Na(+)</name>
        <dbReference type="ChEBI" id="CHEBI:29101"/>
        <label>1</label>
    </ligand>
</feature>
<dbReference type="GO" id="GO:0005886">
    <property type="term" value="C:plasma membrane"/>
    <property type="evidence" value="ECO:0007669"/>
    <property type="project" value="TreeGrafter"/>
</dbReference>
<evidence type="ECO:0000256" key="9">
    <source>
        <dbReference type="PIRSR" id="PIRSR600175-2"/>
    </source>
</evidence>
<keyword evidence="5 10" id="KW-0769">Symport</keyword>
<dbReference type="SUPFAM" id="SSF161070">
    <property type="entry name" value="SNF-like"/>
    <property type="match status" value="1"/>
</dbReference>
<dbReference type="AlphaFoldDB" id="A0A8S4G1F5"/>
<feature type="transmembrane region" description="Helical" evidence="12">
    <location>
        <begin position="249"/>
        <end position="270"/>
    </location>
</feature>
<keyword evidence="7 12" id="KW-0472">Membrane</keyword>
<sequence>MNLIPMPRHPSKTSLPRTSSDAPGSPGARTTWRRPLEFILACLGYAVGLGNVWRFPFLCYRNGGGAFLIPFFLMLMFIGLPIFYLELYIGQYTGMGPLQSFAAISPFYSGLGYCTLVIIYLVLVYYMIIVAWTLFYTVMSIIGQLGWGSCDNYYNSEHCYSGSYDKKCRESNTGSSADLTYYLRKCMTIAEICTLQGLAPADGKHCLNGTNRVPWYNNITRVLASEEYYNERVLGLGGATWARWGSLQWHLVACLFVSWVITFLCVIKGVASAGKVVYFTALFPYVMLTVLLVRGVTLPGAGAGVFFFLNPTWDTLLEARVWGDAASQVGALVYLYTRPCSTEH</sequence>
<keyword evidence="8" id="KW-0479">Metal-binding</keyword>
<feature type="disulfide bond" evidence="9">
    <location>
        <begin position="150"/>
        <end position="159"/>
    </location>
</feature>
<keyword evidence="6 12" id="KW-1133">Transmembrane helix</keyword>
<comment type="caution">
    <text evidence="13">The sequence shown here is derived from an EMBL/GenBank/DDBJ whole genome shotgun (WGS) entry which is preliminary data.</text>
</comment>
<proteinExistence type="inferred from homology"/>
<name>A0A8S4G1F5_PLUXY</name>
<evidence type="ECO:0000256" key="2">
    <source>
        <dbReference type="ARBA" id="ARBA00006459"/>
    </source>
</evidence>
<dbReference type="GO" id="GO:0015187">
    <property type="term" value="F:glycine transmembrane transporter activity"/>
    <property type="evidence" value="ECO:0007669"/>
    <property type="project" value="TreeGrafter"/>
</dbReference>
<dbReference type="Proteomes" id="UP000653454">
    <property type="component" value="Unassembled WGS sequence"/>
</dbReference>
<feature type="binding site" evidence="8">
    <location>
        <position position="44"/>
    </location>
    <ligand>
        <name>Na(+)</name>
        <dbReference type="ChEBI" id="CHEBI:29101"/>
        <label>2</label>
    </ligand>
</feature>
<dbReference type="Pfam" id="PF00209">
    <property type="entry name" value="SNF"/>
    <property type="match status" value="2"/>
</dbReference>
<dbReference type="GO" id="GO:0089718">
    <property type="term" value="P:amino acid import across plasma membrane"/>
    <property type="evidence" value="ECO:0007669"/>
    <property type="project" value="TreeGrafter"/>
</dbReference>
<organism evidence="13 14">
    <name type="scientific">Plutella xylostella</name>
    <name type="common">Diamondback moth</name>
    <name type="synonym">Plutella maculipennis</name>
    <dbReference type="NCBI Taxonomy" id="51655"/>
    <lineage>
        <taxon>Eukaryota</taxon>
        <taxon>Metazoa</taxon>
        <taxon>Ecdysozoa</taxon>
        <taxon>Arthropoda</taxon>
        <taxon>Hexapoda</taxon>
        <taxon>Insecta</taxon>
        <taxon>Pterygota</taxon>
        <taxon>Neoptera</taxon>
        <taxon>Endopterygota</taxon>
        <taxon>Lepidoptera</taxon>
        <taxon>Glossata</taxon>
        <taxon>Ditrysia</taxon>
        <taxon>Yponomeutoidea</taxon>
        <taxon>Plutellidae</taxon>
        <taxon>Plutella</taxon>
    </lineage>
</organism>
<protein>
    <recommendedName>
        <fullName evidence="10">Transporter</fullName>
    </recommendedName>
</protein>